<feature type="transmembrane region" description="Helical" evidence="9">
    <location>
        <begin position="20"/>
        <end position="41"/>
    </location>
</feature>
<feature type="domain" description="Histidine kinase" evidence="10">
    <location>
        <begin position="244"/>
        <end position="439"/>
    </location>
</feature>
<keyword evidence="5" id="KW-0808">Transferase</keyword>
<comment type="catalytic activity">
    <reaction evidence="1">
        <text>ATP + protein L-histidine = ADP + protein N-phospho-L-histidine.</text>
        <dbReference type="EC" id="2.7.13.3"/>
    </reaction>
</comment>
<evidence type="ECO:0000256" key="8">
    <source>
        <dbReference type="ARBA" id="ARBA00022840"/>
    </source>
</evidence>
<dbReference type="SUPFAM" id="SSF47384">
    <property type="entry name" value="Homodimeric domain of signal transducing histidine kinase"/>
    <property type="match status" value="1"/>
</dbReference>
<reference evidence="12 13" key="1">
    <citation type="submission" date="2020-08" db="EMBL/GenBank/DDBJ databases">
        <title>Exploring microbial biodiversity for novel pathways involved in the catabolism of aromatic compounds derived from lignin.</title>
        <authorList>
            <person name="Elkins J."/>
        </authorList>
    </citation>
    <scope>NUCLEOTIDE SEQUENCE [LARGE SCALE GENOMIC DNA]</scope>
    <source>
        <strain evidence="12 13">B1D3A</strain>
    </source>
</reference>
<evidence type="ECO:0000259" key="10">
    <source>
        <dbReference type="PROSITE" id="PS50109"/>
    </source>
</evidence>
<dbReference type="GO" id="GO:0016301">
    <property type="term" value="F:kinase activity"/>
    <property type="evidence" value="ECO:0007669"/>
    <property type="project" value="UniProtKB-KW"/>
</dbReference>
<dbReference type="SMART" id="SM00387">
    <property type="entry name" value="HATPase_c"/>
    <property type="match status" value="1"/>
</dbReference>
<name>A0ABR6NK30_9SPHN</name>
<evidence type="ECO:0000256" key="4">
    <source>
        <dbReference type="ARBA" id="ARBA00022553"/>
    </source>
</evidence>
<feature type="transmembrane region" description="Helical" evidence="9">
    <location>
        <begin position="162"/>
        <end position="184"/>
    </location>
</feature>
<evidence type="ECO:0000256" key="5">
    <source>
        <dbReference type="ARBA" id="ARBA00022679"/>
    </source>
</evidence>
<protein>
    <recommendedName>
        <fullName evidence="3">histidine kinase</fullName>
        <ecNumber evidence="3">2.7.13.3</ecNumber>
    </recommendedName>
</protein>
<keyword evidence="13" id="KW-1185">Reference proteome</keyword>
<comment type="caution">
    <text evidence="12">The sequence shown here is derived from an EMBL/GenBank/DDBJ whole genome shotgun (WGS) entry which is preliminary data.</text>
</comment>
<evidence type="ECO:0000256" key="2">
    <source>
        <dbReference type="ARBA" id="ARBA00004370"/>
    </source>
</evidence>
<evidence type="ECO:0000256" key="7">
    <source>
        <dbReference type="ARBA" id="ARBA00022777"/>
    </source>
</evidence>
<comment type="subcellular location">
    <subcellularLocation>
        <location evidence="2">Membrane</location>
    </subcellularLocation>
</comment>
<accession>A0ABR6NK30</accession>
<dbReference type="RefSeq" id="WP_184156198.1">
    <property type="nucleotide sequence ID" value="NZ_JACHKA010000001.1"/>
</dbReference>
<dbReference type="InterPro" id="IPR004358">
    <property type="entry name" value="Sig_transdc_His_kin-like_C"/>
</dbReference>
<keyword evidence="8" id="KW-0067">ATP-binding</keyword>
<keyword evidence="9" id="KW-1133">Transmembrane helix</keyword>
<evidence type="ECO:0000259" key="11">
    <source>
        <dbReference type="PROSITE" id="PS50885"/>
    </source>
</evidence>
<evidence type="ECO:0000256" key="3">
    <source>
        <dbReference type="ARBA" id="ARBA00012438"/>
    </source>
</evidence>
<evidence type="ECO:0000313" key="13">
    <source>
        <dbReference type="Proteomes" id="UP001138540"/>
    </source>
</evidence>
<dbReference type="Pfam" id="PF02518">
    <property type="entry name" value="HATPase_c"/>
    <property type="match status" value="1"/>
</dbReference>
<evidence type="ECO:0000256" key="1">
    <source>
        <dbReference type="ARBA" id="ARBA00000085"/>
    </source>
</evidence>
<dbReference type="InterPro" id="IPR003594">
    <property type="entry name" value="HATPase_dom"/>
</dbReference>
<dbReference type="SUPFAM" id="SSF55874">
    <property type="entry name" value="ATPase domain of HSP90 chaperone/DNA topoisomerase II/histidine kinase"/>
    <property type="match status" value="1"/>
</dbReference>
<dbReference type="PROSITE" id="PS50885">
    <property type="entry name" value="HAMP"/>
    <property type="match status" value="1"/>
</dbReference>
<dbReference type="PRINTS" id="PR00344">
    <property type="entry name" value="BCTRLSENSOR"/>
</dbReference>
<dbReference type="SMART" id="SM00304">
    <property type="entry name" value="HAMP"/>
    <property type="match status" value="1"/>
</dbReference>
<keyword evidence="7 12" id="KW-0418">Kinase</keyword>
<keyword evidence="6" id="KW-0547">Nucleotide-binding</keyword>
<dbReference type="InterPro" id="IPR050980">
    <property type="entry name" value="2C_sensor_his_kinase"/>
</dbReference>
<dbReference type="InterPro" id="IPR036890">
    <property type="entry name" value="HATPase_C_sf"/>
</dbReference>
<keyword evidence="9" id="KW-0472">Membrane</keyword>
<dbReference type="InterPro" id="IPR036097">
    <property type="entry name" value="HisK_dim/P_sf"/>
</dbReference>
<evidence type="ECO:0000313" key="12">
    <source>
        <dbReference type="EMBL" id="MBB5987611.1"/>
    </source>
</evidence>
<dbReference type="PROSITE" id="PS50109">
    <property type="entry name" value="HIS_KIN"/>
    <property type="match status" value="1"/>
</dbReference>
<keyword evidence="4" id="KW-0597">Phosphoprotein</keyword>
<dbReference type="Pfam" id="PF00672">
    <property type="entry name" value="HAMP"/>
    <property type="match status" value="1"/>
</dbReference>
<dbReference type="Gene3D" id="1.10.287.130">
    <property type="match status" value="1"/>
</dbReference>
<dbReference type="PANTHER" id="PTHR44936:SF10">
    <property type="entry name" value="SENSOR PROTEIN RSTB"/>
    <property type="match status" value="1"/>
</dbReference>
<dbReference type="CDD" id="cd06225">
    <property type="entry name" value="HAMP"/>
    <property type="match status" value="1"/>
</dbReference>
<gene>
    <name evidence="12" type="ORF">HNP60_003585</name>
</gene>
<dbReference type="Proteomes" id="UP001138540">
    <property type="component" value="Unassembled WGS sequence"/>
</dbReference>
<dbReference type="EC" id="2.7.13.3" evidence="3"/>
<feature type="domain" description="HAMP" evidence="11">
    <location>
        <begin position="185"/>
        <end position="236"/>
    </location>
</feature>
<organism evidence="12 13">
    <name type="scientific">Sphingobium lignivorans</name>
    <dbReference type="NCBI Taxonomy" id="2735886"/>
    <lineage>
        <taxon>Bacteria</taxon>
        <taxon>Pseudomonadati</taxon>
        <taxon>Pseudomonadota</taxon>
        <taxon>Alphaproteobacteria</taxon>
        <taxon>Sphingomonadales</taxon>
        <taxon>Sphingomonadaceae</taxon>
        <taxon>Sphingobium</taxon>
    </lineage>
</organism>
<dbReference type="Gene3D" id="3.30.565.10">
    <property type="entry name" value="Histidine kinase-like ATPase, C-terminal domain"/>
    <property type="match status" value="1"/>
</dbReference>
<evidence type="ECO:0000256" key="9">
    <source>
        <dbReference type="SAM" id="Phobius"/>
    </source>
</evidence>
<proteinExistence type="predicted"/>
<dbReference type="PANTHER" id="PTHR44936">
    <property type="entry name" value="SENSOR PROTEIN CREC"/>
    <property type="match status" value="1"/>
</dbReference>
<keyword evidence="9" id="KW-0812">Transmembrane</keyword>
<evidence type="ECO:0000256" key="6">
    <source>
        <dbReference type="ARBA" id="ARBA00022741"/>
    </source>
</evidence>
<dbReference type="InterPro" id="IPR005467">
    <property type="entry name" value="His_kinase_dom"/>
</dbReference>
<sequence>MELPHHRALVGLLRSRRLVAYVALLFIIIGTVQVGASLLFYHAIDRQTLREDHARRVAELLVVSDRVHRIAPEQVGAIMTSKHLEVRLAAAPMVREQDRVEEIEEIVRQILAWEPVLARRQLMLARERRAGGRVDLVGSMLLSGDVWLNFRSRDISSTWPIALRATILTLCTTFLSLAGGLIGLRMLTSPLRRLSEAATAIAQGQLVPVKESGPADLRKLARSMNDMQARISGLVHEQARSFEAISHDLRTPLARMKVAADFVDDSDIARLVGASADEMEAMLMSLQQYLRAQHLTAEPEPVDLNAAVRDLLEGMEGEISLDAPDSAETMTYREPLLLALGPLIENAVHHGNRASVTIRQTDGRWQIEVADDGPGIAEEHFARILDPFFRIDDARARDTAGFGLGIPTAHSLLQRFGGTLAFANAPGGGLVVTLGVPGP</sequence>
<dbReference type="EMBL" id="JACHKA010000001">
    <property type="protein sequence ID" value="MBB5987611.1"/>
    <property type="molecule type" value="Genomic_DNA"/>
</dbReference>
<dbReference type="InterPro" id="IPR003660">
    <property type="entry name" value="HAMP_dom"/>
</dbReference>